<name>A0A8S9YEA5_APOLU</name>
<comment type="caution">
    <text evidence="3">The sequence shown here is derived from an EMBL/GenBank/DDBJ whole genome shotgun (WGS) entry which is preliminary data.</text>
</comment>
<feature type="compositionally biased region" description="Basic and acidic residues" evidence="2">
    <location>
        <begin position="28"/>
        <end position="38"/>
    </location>
</feature>
<accession>A0A8S9YEA5</accession>
<proteinExistence type="predicted"/>
<reference evidence="3" key="1">
    <citation type="journal article" date="2021" name="Mol. Ecol. Resour.">
        <title>Apolygus lucorum genome provides insights into omnivorousness and mesophyll feeding.</title>
        <authorList>
            <person name="Liu Y."/>
            <person name="Liu H."/>
            <person name="Wang H."/>
            <person name="Huang T."/>
            <person name="Liu B."/>
            <person name="Yang B."/>
            <person name="Yin L."/>
            <person name="Li B."/>
            <person name="Zhang Y."/>
            <person name="Zhang S."/>
            <person name="Jiang F."/>
            <person name="Zhang X."/>
            <person name="Ren Y."/>
            <person name="Wang B."/>
            <person name="Wang S."/>
            <person name="Lu Y."/>
            <person name="Wu K."/>
            <person name="Fan W."/>
            <person name="Wang G."/>
        </authorList>
    </citation>
    <scope>NUCLEOTIDE SEQUENCE</scope>
    <source>
        <strain evidence="3">12Hb</strain>
    </source>
</reference>
<feature type="coiled-coil region" evidence="1">
    <location>
        <begin position="76"/>
        <end position="103"/>
    </location>
</feature>
<dbReference type="OrthoDB" id="8054125at2759"/>
<keyword evidence="4" id="KW-1185">Reference proteome</keyword>
<keyword evidence="1" id="KW-0175">Coiled coil</keyword>
<feature type="region of interest" description="Disordered" evidence="2">
    <location>
        <begin position="1"/>
        <end position="47"/>
    </location>
</feature>
<evidence type="ECO:0000256" key="1">
    <source>
        <dbReference type="SAM" id="Coils"/>
    </source>
</evidence>
<gene>
    <name evidence="3" type="ORF">GE061_001408</name>
</gene>
<dbReference type="AlphaFoldDB" id="A0A8S9YEA5"/>
<protein>
    <submittedName>
        <fullName evidence="3">Uncharacterized protein</fullName>
    </submittedName>
</protein>
<sequence length="287" mass="32646">MSQRSLPEFFTPRSETPKRRRSNSSSEEEIRINKDKRQNLSNMGSEEKVGQLSVSQLKEIFSDLIDAKGLATKQDLASTNAEIASLKKENAVLRREINDFRVRFNIQERNMRRNNLIFGGIDHTDTGIVLLIEDFIKQVLKIDNAVIIGKAFPLGKQGMRRRPILVEFVRGEDVSLIMSRVGCLKGTNFYVHRDYSQDDRIMRGKLLAIKKEVLKLKRDAIISIRNDTLIVDGIALRWNPESGLISTRGDDGVLILREQLRVDLSEAMTRLSVHFGGNEDHQETAAD</sequence>
<evidence type="ECO:0000313" key="3">
    <source>
        <dbReference type="EMBL" id="KAF6217055.1"/>
    </source>
</evidence>
<evidence type="ECO:0000313" key="4">
    <source>
        <dbReference type="Proteomes" id="UP000466442"/>
    </source>
</evidence>
<evidence type="ECO:0000256" key="2">
    <source>
        <dbReference type="SAM" id="MobiDB-lite"/>
    </source>
</evidence>
<organism evidence="3 4">
    <name type="scientific">Apolygus lucorum</name>
    <name type="common">Small green plant bug</name>
    <name type="synonym">Lygocoris lucorum</name>
    <dbReference type="NCBI Taxonomy" id="248454"/>
    <lineage>
        <taxon>Eukaryota</taxon>
        <taxon>Metazoa</taxon>
        <taxon>Ecdysozoa</taxon>
        <taxon>Arthropoda</taxon>
        <taxon>Hexapoda</taxon>
        <taxon>Insecta</taxon>
        <taxon>Pterygota</taxon>
        <taxon>Neoptera</taxon>
        <taxon>Paraneoptera</taxon>
        <taxon>Hemiptera</taxon>
        <taxon>Heteroptera</taxon>
        <taxon>Panheteroptera</taxon>
        <taxon>Cimicomorpha</taxon>
        <taxon>Miridae</taxon>
        <taxon>Mirini</taxon>
        <taxon>Apolygus</taxon>
    </lineage>
</organism>
<dbReference type="Proteomes" id="UP000466442">
    <property type="component" value="Linkage Group LG1"/>
</dbReference>
<dbReference type="EMBL" id="WIXP02000001">
    <property type="protein sequence ID" value="KAF6217055.1"/>
    <property type="molecule type" value="Genomic_DNA"/>
</dbReference>